<proteinExistence type="predicted"/>
<accession>A0A6C0D517</accession>
<reference evidence="1" key="1">
    <citation type="journal article" date="2020" name="Nature">
        <title>Giant virus diversity and host interactions through global metagenomics.</title>
        <authorList>
            <person name="Schulz F."/>
            <person name="Roux S."/>
            <person name="Paez-Espino D."/>
            <person name="Jungbluth S."/>
            <person name="Walsh D.A."/>
            <person name="Denef V.J."/>
            <person name="McMahon K.D."/>
            <person name="Konstantinidis K.T."/>
            <person name="Eloe-Fadrosh E.A."/>
            <person name="Kyrpides N.C."/>
            <person name="Woyke T."/>
        </authorList>
    </citation>
    <scope>NUCLEOTIDE SEQUENCE</scope>
    <source>
        <strain evidence="1">GVMAG-M-3300023174-116</strain>
    </source>
</reference>
<protein>
    <submittedName>
        <fullName evidence="1">Uncharacterized protein</fullName>
    </submittedName>
</protein>
<dbReference type="AlphaFoldDB" id="A0A6C0D517"/>
<evidence type="ECO:0000313" key="1">
    <source>
        <dbReference type="EMBL" id="QHT11641.1"/>
    </source>
</evidence>
<sequence length="61" mass="7454">MSKIKKNFININSVKREICKVYVPLAFFFADCLKICYDIWSCKKLCNDFKFFKFFIFYETL</sequence>
<dbReference type="EMBL" id="MN739535">
    <property type="protein sequence ID" value="QHT11641.1"/>
    <property type="molecule type" value="Genomic_DNA"/>
</dbReference>
<organism evidence="1">
    <name type="scientific">viral metagenome</name>
    <dbReference type="NCBI Taxonomy" id="1070528"/>
    <lineage>
        <taxon>unclassified sequences</taxon>
        <taxon>metagenomes</taxon>
        <taxon>organismal metagenomes</taxon>
    </lineage>
</organism>
<name>A0A6C0D517_9ZZZZ</name>